<keyword evidence="1" id="KW-0472">Membrane</keyword>
<sequence length="64" mass="6831">MADAFSHTFAFLKSPSIAIPNLKWVAYQVALGTLVIGLTIFVATNPESVPVVIPTMAKLLPATF</sequence>
<dbReference type="Proteomes" id="UP000014264">
    <property type="component" value="Unassembled WGS sequence"/>
</dbReference>
<organism evidence="2 3">
    <name type="scientific">Lacticaseibacillus paracasei subsp. paracasei Lpp14</name>
    <dbReference type="NCBI Taxonomy" id="1256204"/>
    <lineage>
        <taxon>Bacteria</taxon>
        <taxon>Bacillati</taxon>
        <taxon>Bacillota</taxon>
        <taxon>Bacilli</taxon>
        <taxon>Lactobacillales</taxon>
        <taxon>Lactobacillaceae</taxon>
        <taxon>Lacticaseibacillus</taxon>
    </lineage>
</organism>
<keyword evidence="1" id="KW-1133">Transmembrane helix</keyword>
<evidence type="ECO:0000256" key="1">
    <source>
        <dbReference type="SAM" id="Phobius"/>
    </source>
</evidence>
<evidence type="ECO:0000313" key="2">
    <source>
        <dbReference type="EMBL" id="EPC57839.1"/>
    </source>
</evidence>
<dbReference type="AlphaFoldDB" id="A0A829GK32"/>
<comment type="caution">
    <text evidence="2">The sequence shown here is derived from an EMBL/GenBank/DDBJ whole genome shotgun (WGS) entry which is preliminary data.</text>
</comment>
<proteinExistence type="predicted"/>
<keyword evidence="1" id="KW-0812">Transmembrane</keyword>
<name>A0A829GK32_LACPA</name>
<accession>A0A829GK32</accession>
<protein>
    <submittedName>
        <fullName evidence="2">Uncharacterized protein</fullName>
    </submittedName>
</protein>
<evidence type="ECO:0000313" key="3">
    <source>
        <dbReference type="Proteomes" id="UP000014264"/>
    </source>
</evidence>
<feature type="transmembrane region" description="Helical" evidence="1">
    <location>
        <begin position="24"/>
        <end position="43"/>
    </location>
</feature>
<gene>
    <name evidence="2" type="ORF">Lpp14_15016</name>
</gene>
<dbReference type="EMBL" id="ANJZ01000381">
    <property type="protein sequence ID" value="EPC57839.1"/>
    <property type="molecule type" value="Genomic_DNA"/>
</dbReference>
<reference evidence="2 3" key="1">
    <citation type="journal article" date="2013" name="PLoS ONE">
        <title>Lactobacillus paracasei comparative genomics: towards species pan-genome definition and exploitation of diversity.</title>
        <authorList>
            <person name="Smokvina T."/>
            <person name="Wels M."/>
            <person name="Polka J."/>
            <person name="Chervaux C."/>
            <person name="Brisse S."/>
            <person name="Boekhorst J."/>
            <person name="van Hylckama Vlieg J.E."/>
            <person name="Siezen R.J."/>
        </authorList>
    </citation>
    <scope>NUCLEOTIDE SEQUENCE [LARGE SCALE GENOMIC DNA]</scope>
    <source>
        <strain evidence="2 3">Lpp14</strain>
    </source>
</reference>